<evidence type="ECO:0000313" key="3">
    <source>
        <dbReference type="Proteomes" id="UP000035035"/>
    </source>
</evidence>
<evidence type="ECO:0000256" key="1">
    <source>
        <dbReference type="SAM" id="Phobius"/>
    </source>
</evidence>
<dbReference type="HOGENOM" id="CLU_3007878_0_0_11"/>
<name>W9DMV6_9ACTN</name>
<accession>W9DMV6</accession>
<proteinExistence type="predicted"/>
<dbReference type="Proteomes" id="UP000035035">
    <property type="component" value="Unassembled WGS sequence"/>
</dbReference>
<organism evidence="2 3">
    <name type="scientific">Gordonia alkanivorans CGMCC 6845</name>
    <dbReference type="NCBI Taxonomy" id="1423140"/>
    <lineage>
        <taxon>Bacteria</taxon>
        <taxon>Bacillati</taxon>
        <taxon>Actinomycetota</taxon>
        <taxon>Actinomycetes</taxon>
        <taxon>Mycobacteriales</taxon>
        <taxon>Gordoniaceae</taxon>
        <taxon>Gordonia</taxon>
    </lineage>
</organism>
<keyword evidence="1" id="KW-0472">Membrane</keyword>
<comment type="caution">
    <text evidence="2">The sequence shown here is derived from an EMBL/GenBank/DDBJ whole genome shotgun (WGS) entry which is preliminary data.</text>
</comment>
<sequence length="56" mass="5808">MIVVMFLAQAGRVELTVGDIALGMALAILLNMGTITVPGGFPVVATLPRHVARPHA</sequence>
<dbReference type="PATRIC" id="fig|1423140.3.peg.500"/>
<dbReference type="AlphaFoldDB" id="W9DMV6"/>
<keyword evidence="1" id="KW-0812">Transmembrane</keyword>
<reference evidence="2 3" key="1">
    <citation type="journal article" date="2014" name="Genome Announc.">
        <title>Draft Genome Sequence of Gordonia alkanivorans Strain CGMCC6845, a Halotolerant Hydrocarbon-Degrading Bacterium.</title>
        <authorList>
            <person name="Wang X."/>
            <person name="Jin D."/>
            <person name="Zhou L."/>
            <person name="Wu L."/>
            <person name="An W."/>
            <person name="Zhao L."/>
        </authorList>
    </citation>
    <scope>NUCLEOTIDE SEQUENCE [LARGE SCALE GENOMIC DNA]</scope>
    <source>
        <strain evidence="2 3">CGMCC 6845</strain>
    </source>
</reference>
<feature type="transmembrane region" description="Helical" evidence="1">
    <location>
        <begin position="20"/>
        <end position="45"/>
    </location>
</feature>
<protein>
    <submittedName>
        <fullName evidence="2">Uncharacterized protein</fullName>
    </submittedName>
</protein>
<dbReference type="EMBL" id="AYXO01000001">
    <property type="protein sequence ID" value="ETA08990.1"/>
    <property type="molecule type" value="Genomic_DNA"/>
</dbReference>
<gene>
    <name evidence="2" type="ORF">V525_02470</name>
</gene>
<evidence type="ECO:0000313" key="2">
    <source>
        <dbReference type="EMBL" id="ETA08990.1"/>
    </source>
</evidence>
<keyword evidence="1" id="KW-1133">Transmembrane helix</keyword>
<keyword evidence="3" id="KW-1185">Reference proteome</keyword>